<dbReference type="SUPFAM" id="SSF52266">
    <property type="entry name" value="SGNH hydrolase"/>
    <property type="match status" value="1"/>
</dbReference>
<dbReference type="EMBL" id="CP007033">
    <property type="protein sequence ID" value="AHF10874.1"/>
    <property type="molecule type" value="Genomic_DNA"/>
</dbReference>
<gene>
    <name evidence="4" type="ORF">DEHRE_13005</name>
</gene>
<evidence type="ECO:0000256" key="2">
    <source>
        <dbReference type="SAM" id="Phobius"/>
    </source>
</evidence>
<feature type="compositionally biased region" description="Polar residues" evidence="1">
    <location>
        <begin position="36"/>
        <end position="51"/>
    </location>
</feature>
<dbReference type="GO" id="GO:0016787">
    <property type="term" value="F:hydrolase activity"/>
    <property type="evidence" value="ECO:0007669"/>
    <property type="project" value="UniProtKB-KW"/>
</dbReference>
<keyword evidence="2" id="KW-1133">Transmembrane helix</keyword>
<reference evidence="4 5" key="1">
    <citation type="journal article" date="2013" name="Stand. Genomic Sci.">
        <title>Complete genome sequence of Dehalobacter restrictus PER-K23(T.).</title>
        <authorList>
            <person name="Kruse T."/>
            <person name="Maillard J."/>
            <person name="Goodwin L."/>
            <person name="Woyke T."/>
            <person name="Teshima H."/>
            <person name="Bruce D."/>
            <person name="Detter C."/>
            <person name="Tapia R."/>
            <person name="Han C."/>
            <person name="Huntemann M."/>
            <person name="Wei C.L."/>
            <person name="Han J."/>
            <person name="Chen A."/>
            <person name="Kyrpides N."/>
            <person name="Szeto E."/>
            <person name="Markowitz V."/>
            <person name="Ivanova N."/>
            <person name="Pagani I."/>
            <person name="Pati A."/>
            <person name="Pitluck S."/>
            <person name="Nolan M."/>
            <person name="Holliger C."/>
            <person name="Smidt H."/>
        </authorList>
    </citation>
    <scope>NUCLEOTIDE SEQUENCE [LARGE SCALE GENOMIC DNA]</scope>
    <source>
        <strain evidence="5">DSM 9455</strain>
    </source>
</reference>
<evidence type="ECO:0000313" key="5">
    <source>
        <dbReference type="Proteomes" id="UP000018934"/>
    </source>
</evidence>
<dbReference type="RefSeq" id="WP_025206149.1">
    <property type="nucleotide sequence ID" value="NZ_CP007033.1"/>
</dbReference>
<accession>A0ABN4BUK1</accession>
<dbReference type="InterPro" id="IPR013830">
    <property type="entry name" value="SGNH_hydro"/>
</dbReference>
<evidence type="ECO:0000259" key="3">
    <source>
        <dbReference type="Pfam" id="PF13472"/>
    </source>
</evidence>
<feature type="domain" description="SGNH hydrolase-type esterase" evidence="3">
    <location>
        <begin position="82"/>
        <end position="241"/>
    </location>
</feature>
<dbReference type="InterPro" id="IPR051532">
    <property type="entry name" value="Ester_Hydrolysis_Enzymes"/>
</dbReference>
<protein>
    <submittedName>
        <fullName evidence="4">Hydrolase GDSL</fullName>
    </submittedName>
</protein>
<name>A0ABN4BUK1_DEHRP</name>
<keyword evidence="4" id="KW-0378">Hydrolase</keyword>
<dbReference type="Pfam" id="PF13472">
    <property type="entry name" value="Lipase_GDSL_2"/>
    <property type="match status" value="1"/>
</dbReference>
<feature type="transmembrane region" description="Helical" evidence="2">
    <location>
        <begin position="12"/>
        <end position="30"/>
    </location>
</feature>
<proteinExistence type="predicted"/>
<sequence length="251" mass="27326">MRTYRLEIRVIQLSVLMAVIVLVFGYVNVWNGGTPEQSASGSSTVQNSGASNEGGVENKAGNTDGDAVLNGSGTTVNTKMVCLGDSFTYGYPGEPSSSWPQHLADVLKVEVVNAGQTYQNASSLLDRFEEDVIAEKPGTVIIFAGVGDAIRGTPLEEYQNNIKAMVEKATANQIKPVLVLPIPFPDTDELYKQYREWETAYAQEQKITALDFKGVLFGDGDEILRKYSDDGRYPNKDGYQAMGDYAATVLQ</sequence>
<dbReference type="Proteomes" id="UP000018934">
    <property type="component" value="Chromosome"/>
</dbReference>
<dbReference type="PANTHER" id="PTHR30383:SF5">
    <property type="entry name" value="SGNH HYDROLASE-TYPE ESTERASE DOMAIN-CONTAINING PROTEIN"/>
    <property type="match status" value="1"/>
</dbReference>
<keyword evidence="5" id="KW-1185">Reference proteome</keyword>
<feature type="region of interest" description="Disordered" evidence="1">
    <location>
        <begin position="36"/>
        <end position="67"/>
    </location>
</feature>
<evidence type="ECO:0000256" key="1">
    <source>
        <dbReference type="SAM" id="MobiDB-lite"/>
    </source>
</evidence>
<dbReference type="PANTHER" id="PTHR30383">
    <property type="entry name" value="THIOESTERASE 1/PROTEASE 1/LYSOPHOSPHOLIPASE L1"/>
    <property type="match status" value="1"/>
</dbReference>
<evidence type="ECO:0000313" key="4">
    <source>
        <dbReference type="EMBL" id="AHF10874.1"/>
    </source>
</evidence>
<keyword evidence="2" id="KW-0812">Transmembrane</keyword>
<keyword evidence="2" id="KW-0472">Membrane</keyword>
<organism evidence="4 5">
    <name type="scientific">Dehalobacter restrictus (strain DSM 9455 / PER-K23)</name>
    <dbReference type="NCBI Taxonomy" id="871738"/>
    <lineage>
        <taxon>Bacteria</taxon>
        <taxon>Bacillati</taxon>
        <taxon>Bacillota</taxon>
        <taxon>Clostridia</taxon>
        <taxon>Eubacteriales</taxon>
        <taxon>Desulfitobacteriaceae</taxon>
        <taxon>Dehalobacter</taxon>
    </lineage>
</organism>
<dbReference type="Gene3D" id="3.40.50.1110">
    <property type="entry name" value="SGNH hydrolase"/>
    <property type="match status" value="1"/>
</dbReference>
<dbReference type="InterPro" id="IPR036514">
    <property type="entry name" value="SGNH_hydro_sf"/>
</dbReference>